<evidence type="ECO:0000313" key="4">
    <source>
        <dbReference type="EMBL" id="PAU95498.1"/>
    </source>
</evidence>
<reference evidence="4 5" key="1">
    <citation type="submission" date="2017-08" db="EMBL/GenBank/DDBJ databases">
        <title>Aliifodinibius alkalisoli sp. nov., isolated from saline alkaline soil.</title>
        <authorList>
            <person name="Liu D."/>
            <person name="Zhang G."/>
        </authorList>
    </citation>
    <scope>NUCLEOTIDE SEQUENCE [LARGE SCALE GENOMIC DNA]</scope>
    <source>
        <strain evidence="4 5">WN023</strain>
    </source>
</reference>
<keyword evidence="1" id="KW-0238">DNA-binding</keyword>
<evidence type="ECO:0000256" key="2">
    <source>
        <dbReference type="SAM" id="MobiDB-lite"/>
    </source>
</evidence>
<feature type="compositionally biased region" description="Polar residues" evidence="2">
    <location>
        <begin position="105"/>
        <end position="117"/>
    </location>
</feature>
<dbReference type="RefSeq" id="WP_095604743.1">
    <property type="nucleotide sequence ID" value="NZ_NSKE01000001.1"/>
</dbReference>
<accession>A0A2A2GDQ2</accession>
<dbReference type="EMBL" id="NSKE01000001">
    <property type="protein sequence ID" value="PAU95498.1"/>
    <property type="molecule type" value="Genomic_DNA"/>
</dbReference>
<dbReference type="GO" id="GO:0015074">
    <property type="term" value="P:DNA integration"/>
    <property type="evidence" value="ECO:0007669"/>
    <property type="project" value="InterPro"/>
</dbReference>
<gene>
    <name evidence="4" type="ORF">CK503_00080</name>
</gene>
<sequence length="117" mass="13852">MGKSVLLSKIRTEIRRKEMSYYTEQTYIGWITRFIYYHNLEHPNNMGEQEVVEFLNYLVTDRDVPDFIQNQAQEAIQFLYRHVIGKPLSSLKGLIKGHTSHDYQSRSSNRKQQITPS</sequence>
<dbReference type="Proteomes" id="UP000218831">
    <property type="component" value="Unassembled WGS sequence"/>
</dbReference>
<dbReference type="InterPro" id="IPR004107">
    <property type="entry name" value="Integrase_SAM-like_N"/>
</dbReference>
<evidence type="ECO:0000313" key="5">
    <source>
        <dbReference type="Proteomes" id="UP000218831"/>
    </source>
</evidence>
<name>A0A2A2GDQ2_9BACT</name>
<comment type="caution">
    <text evidence="4">The sequence shown here is derived from an EMBL/GenBank/DDBJ whole genome shotgun (WGS) entry which is preliminary data.</text>
</comment>
<dbReference type="AlphaFoldDB" id="A0A2A2GDQ2"/>
<feature type="region of interest" description="Disordered" evidence="2">
    <location>
        <begin position="98"/>
        <end position="117"/>
    </location>
</feature>
<organism evidence="4 5">
    <name type="scientific">Fodinibius salipaludis</name>
    <dbReference type="NCBI Taxonomy" id="2032627"/>
    <lineage>
        <taxon>Bacteria</taxon>
        <taxon>Pseudomonadati</taxon>
        <taxon>Balneolota</taxon>
        <taxon>Balneolia</taxon>
        <taxon>Balneolales</taxon>
        <taxon>Balneolaceae</taxon>
        <taxon>Fodinibius</taxon>
    </lineage>
</organism>
<evidence type="ECO:0000256" key="1">
    <source>
        <dbReference type="ARBA" id="ARBA00023125"/>
    </source>
</evidence>
<evidence type="ECO:0000259" key="3">
    <source>
        <dbReference type="Pfam" id="PF13495"/>
    </source>
</evidence>
<protein>
    <recommendedName>
        <fullName evidence="3">Integrase SAM-like N-terminal domain-containing protein</fullName>
    </recommendedName>
</protein>
<dbReference type="InterPro" id="IPR010998">
    <property type="entry name" value="Integrase_recombinase_N"/>
</dbReference>
<dbReference type="Gene3D" id="1.10.150.130">
    <property type="match status" value="1"/>
</dbReference>
<dbReference type="GO" id="GO:0003677">
    <property type="term" value="F:DNA binding"/>
    <property type="evidence" value="ECO:0007669"/>
    <property type="project" value="UniProtKB-KW"/>
</dbReference>
<feature type="domain" description="Integrase SAM-like N-terminal" evidence="3">
    <location>
        <begin position="6"/>
        <end position="88"/>
    </location>
</feature>
<proteinExistence type="predicted"/>
<dbReference type="Pfam" id="PF13495">
    <property type="entry name" value="Phage_int_SAM_4"/>
    <property type="match status" value="1"/>
</dbReference>
<keyword evidence="5" id="KW-1185">Reference proteome</keyword>
<dbReference type="OrthoDB" id="9801717at2"/>